<sequence length="622" mass="70778">MILGYPGRTNRYLTSYGIQQMVNKDYPAWVEASKLAMDIMKKYMDKDKGTQLNYASQYASVANYWKNRQGTIDAVIKNGTITDKQKVEERFKTWAVQPENIVQYETVLEDIGIYYKQTSERNVERMYMSQLSRNAKYFSLALQVGSVLKAYADQDMAGRLAMKPKVDAALKSAYENINTQLEGEMLNSMVNLYQTKVNKDVASETIMGLDAKNLSNVAYSSIFANKTSATNFVLNPDKLKLDADPLWKIANGLVADQRASAERFVKIDDNFAKNNRLFLAGLMKAMPEKKFYPDANSTMRLTYGTVDALPIRTDRNYFGVTENYYTDMAGLVGKYKKGDEEFDLPQRVIDLYNLKDFGQYADAKGYMPVNFLSNNDITGGNSGSPVIDGDGNLIGIAFDGNSEALSGDIVFEPEWQKTINVDVRFVLWTIDKYAGARRLIDELQLVRDENTPADTKTKMPKATPMKLQPIQFKAIIKQHGTMNAAFVEFPFSAEELFNKKGQVKIKALFDDKVEYRGSLAKMKTAFHLLILTQEVRKQLEKTFGDEISVSLTEDKEERTVEISDDILTVFNENPEAKTLFDKMSYTHKKEYIRWINEAKKPETRENRKSKMIQMILEGKKGV</sequence>
<dbReference type="Proteomes" id="UP000004994">
    <property type="component" value="Unassembled WGS sequence"/>
</dbReference>
<dbReference type="GO" id="GO:0008239">
    <property type="term" value="F:dipeptidyl-peptidase activity"/>
    <property type="evidence" value="ECO:0007669"/>
    <property type="project" value="InterPro"/>
</dbReference>
<dbReference type="InterPro" id="IPR009003">
    <property type="entry name" value="Peptidase_S1_PA"/>
</dbReference>
<dbReference type="Gramene" id="Solyc00g065930.1.1">
    <property type="protein sequence ID" value="Solyc00g065930.1.1"/>
    <property type="gene ID" value="Solyc00g065930.1"/>
</dbReference>
<dbReference type="PANTHER" id="PTHR38469:SF1">
    <property type="entry name" value="PERIPLASMIC PEPTIDASE SUBFAMILY S1B"/>
    <property type="match status" value="1"/>
</dbReference>
<dbReference type="InterPro" id="IPR037079">
    <property type="entry name" value="AF2212/PG0164-like_sf"/>
</dbReference>
<evidence type="ECO:0000313" key="7">
    <source>
        <dbReference type="Proteomes" id="UP000004994"/>
    </source>
</evidence>
<dbReference type="PaxDb" id="4081-Solyc00g065930.1.1"/>
<dbReference type="Pfam" id="PF10459">
    <property type="entry name" value="Peptidase_S46"/>
    <property type="match status" value="1"/>
</dbReference>
<name>A0A494G9J7_SOLLC</name>
<evidence type="ECO:0000256" key="2">
    <source>
        <dbReference type="ARBA" id="ARBA00022438"/>
    </source>
</evidence>
<dbReference type="InterPro" id="IPR015018">
    <property type="entry name" value="DUF1905"/>
</dbReference>
<dbReference type="STRING" id="4081.A0A494G9J7"/>
<dbReference type="InterPro" id="IPR043504">
    <property type="entry name" value="Peptidase_S1_PA_chymotrypsin"/>
</dbReference>
<dbReference type="PANTHER" id="PTHR38469">
    <property type="entry name" value="PERIPLASMIC PEPTIDASE SUBFAMILY S1B"/>
    <property type="match status" value="1"/>
</dbReference>
<dbReference type="EnsemblPlants" id="Solyc00g065930.1.1">
    <property type="protein sequence ID" value="Solyc00g065930.1.1"/>
    <property type="gene ID" value="Solyc00g065930.1"/>
</dbReference>
<evidence type="ECO:0000256" key="5">
    <source>
        <dbReference type="ARBA" id="ARBA00022801"/>
    </source>
</evidence>
<dbReference type="InParanoid" id="A0A494G9J7"/>
<dbReference type="Pfam" id="PF08922">
    <property type="entry name" value="DUF1905"/>
    <property type="match status" value="1"/>
</dbReference>
<evidence type="ECO:0000256" key="4">
    <source>
        <dbReference type="ARBA" id="ARBA00022729"/>
    </source>
</evidence>
<protein>
    <recommendedName>
        <fullName evidence="8">Peptidase S46</fullName>
    </recommendedName>
</protein>
<keyword evidence="4" id="KW-0732">Signal</keyword>
<accession>A0A494G9J7</accession>
<reference evidence="6" key="2">
    <citation type="submission" date="2019-04" db="UniProtKB">
        <authorList>
            <consortium name="EnsemblPlants"/>
        </authorList>
    </citation>
    <scope>IDENTIFICATION</scope>
    <source>
        <strain evidence="6">cv. Heinz 1706</strain>
    </source>
</reference>
<keyword evidence="2" id="KW-0031">Aminopeptidase</keyword>
<dbReference type="SUPFAM" id="SSF50494">
    <property type="entry name" value="Trypsin-like serine proteases"/>
    <property type="match status" value="1"/>
</dbReference>
<organism evidence="6">
    <name type="scientific">Solanum lycopersicum</name>
    <name type="common">Tomato</name>
    <name type="synonym">Lycopersicon esculentum</name>
    <dbReference type="NCBI Taxonomy" id="4081"/>
    <lineage>
        <taxon>Eukaryota</taxon>
        <taxon>Viridiplantae</taxon>
        <taxon>Streptophyta</taxon>
        <taxon>Embryophyta</taxon>
        <taxon>Tracheophyta</taxon>
        <taxon>Spermatophyta</taxon>
        <taxon>Magnoliopsida</taxon>
        <taxon>eudicotyledons</taxon>
        <taxon>Gunneridae</taxon>
        <taxon>Pentapetalae</taxon>
        <taxon>asterids</taxon>
        <taxon>lamiids</taxon>
        <taxon>Solanales</taxon>
        <taxon>Solanaceae</taxon>
        <taxon>Solanoideae</taxon>
        <taxon>Solaneae</taxon>
        <taxon>Solanum</taxon>
        <taxon>Solanum subgen. Lycopersicon</taxon>
    </lineage>
</organism>
<comment type="similarity">
    <text evidence="1">Belongs to the peptidase S46 family.</text>
</comment>
<evidence type="ECO:0008006" key="8">
    <source>
        <dbReference type="Google" id="ProtNLM"/>
    </source>
</evidence>
<evidence type="ECO:0000256" key="3">
    <source>
        <dbReference type="ARBA" id="ARBA00022670"/>
    </source>
</evidence>
<evidence type="ECO:0000313" key="6">
    <source>
        <dbReference type="EnsemblPlants" id="Solyc00g065930.1.1"/>
    </source>
</evidence>
<keyword evidence="7" id="KW-1185">Reference proteome</keyword>
<dbReference type="AlphaFoldDB" id="A0A494G9J7"/>
<dbReference type="GO" id="GO:0070009">
    <property type="term" value="F:serine-type aminopeptidase activity"/>
    <property type="evidence" value="ECO:0007669"/>
    <property type="project" value="InterPro"/>
</dbReference>
<dbReference type="Gene3D" id="2.40.10.10">
    <property type="entry name" value="Trypsin-like serine proteases"/>
    <property type="match status" value="1"/>
</dbReference>
<proteinExistence type="inferred from homology"/>
<dbReference type="GO" id="GO:0006508">
    <property type="term" value="P:proteolysis"/>
    <property type="evidence" value="ECO:0007669"/>
    <property type="project" value="UniProtKB-KW"/>
</dbReference>
<dbReference type="InterPro" id="IPR019500">
    <property type="entry name" value="Pep_S46"/>
</dbReference>
<dbReference type="Gene3D" id="2.40.30.100">
    <property type="entry name" value="AF2212/PG0164-like"/>
    <property type="match status" value="1"/>
</dbReference>
<dbReference type="Pfam" id="PF13376">
    <property type="entry name" value="OmdA"/>
    <property type="match status" value="1"/>
</dbReference>
<dbReference type="SUPFAM" id="SSF141694">
    <property type="entry name" value="AF2212/PG0164-like"/>
    <property type="match status" value="1"/>
</dbReference>
<evidence type="ECO:0000256" key="1">
    <source>
        <dbReference type="ARBA" id="ARBA00010491"/>
    </source>
</evidence>
<keyword evidence="3" id="KW-0645">Protease</keyword>
<keyword evidence="5" id="KW-0378">Hydrolase</keyword>
<reference evidence="6" key="1">
    <citation type="journal article" date="2012" name="Nature">
        <title>The tomato genome sequence provides insights into fleshy fruit evolution.</title>
        <authorList>
            <consortium name="Tomato Genome Consortium"/>
        </authorList>
    </citation>
    <scope>NUCLEOTIDE SEQUENCE [LARGE SCALE GENOMIC DNA]</scope>
    <source>
        <strain evidence="6">cv. Heinz 1706</strain>
    </source>
</reference>